<organism evidence="2 3">
    <name type="scientific">Mycolicibacterium fortuitum</name>
    <name type="common">Mycobacterium fortuitum</name>
    <dbReference type="NCBI Taxonomy" id="1766"/>
    <lineage>
        <taxon>Bacteria</taxon>
        <taxon>Bacillati</taxon>
        <taxon>Actinomycetota</taxon>
        <taxon>Actinomycetes</taxon>
        <taxon>Mycobacteriales</taxon>
        <taxon>Mycobacteriaceae</taxon>
        <taxon>Mycolicibacterium</taxon>
    </lineage>
</organism>
<accession>A0A378U963</accession>
<feature type="domain" description="DUF4935" evidence="1">
    <location>
        <begin position="3"/>
        <end position="178"/>
    </location>
</feature>
<protein>
    <recommendedName>
        <fullName evidence="1">DUF4935 domain-containing protein</fullName>
    </recommendedName>
</protein>
<sequence length="327" mass="37776">MLVDTSTWLDLAKRRDGQRLIRPLQTFVEDDHVQLLVPRVVIDEFERNRENVQKMMTTSLTERFKAIRQELAAYADMDYRNEELRLFDKWAHQVTLSGALTTRNFDDIRALLETGKRIEPSTDEHERVVSRALAKRAPFHRQRNSVADALLIEMYSTALAGAGPGDTYAFVTSNSLDFSATQGDQRQPHDDFADTFAAGHSTYWLGVDGLEQCLREEFGDYLDELIAEMWIPDDPRGLEEILAAEKEMFDKVWYERSMRHDRELLAEGKMDELKEHERVARKGRERVEATYCGDDLGPYDAFELGMLNGKLSALRWVLGDDWDFLDT</sequence>
<dbReference type="EMBL" id="UGQY01000001">
    <property type="protein sequence ID" value="STZ73041.1"/>
    <property type="molecule type" value="Genomic_DNA"/>
</dbReference>
<name>A0A378U963_MYCFO</name>
<dbReference type="AlphaFoldDB" id="A0A378U963"/>
<dbReference type="Proteomes" id="UP000255389">
    <property type="component" value="Unassembled WGS sequence"/>
</dbReference>
<gene>
    <name evidence="2" type="ORF">NCTC1542_00581</name>
</gene>
<proteinExistence type="predicted"/>
<reference evidence="2 3" key="1">
    <citation type="submission" date="2018-06" db="EMBL/GenBank/DDBJ databases">
        <authorList>
            <consortium name="Pathogen Informatics"/>
            <person name="Doyle S."/>
        </authorList>
    </citation>
    <scope>NUCLEOTIDE SEQUENCE [LARGE SCALE GENOMIC DNA]</scope>
    <source>
        <strain evidence="2 3">NCTC1542</strain>
    </source>
</reference>
<evidence type="ECO:0000313" key="2">
    <source>
        <dbReference type="EMBL" id="STZ73041.1"/>
    </source>
</evidence>
<evidence type="ECO:0000313" key="3">
    <source>
        <dbReference type="Proteomes" id="UP000255389"/>
    </source>
</evidence>
<evidence type="ECO:0000259" key="1">
    <source>
        <dbReference type="Pfam" id="PF16289"/>
    </source>
</evidence>
<dbReference type="Pfam" id="PF16289">
    <property type="entry name" value="PIN_12"/>
    <property type="match status" value="1"/>
</dbReference>
<dbReference type="InterPro" id="IPR032557">
    <property type="entry name" value="DUF4935"/>
</dbReference>